<evidence type="ECO:0000313" key="13">
    <source>
        <dbReference type="Proteomes" id="UP001597373"/>
    </source>
</evidence>
<evidence type="ECO:0000256" key="2">
    <source>
        <dbReference type="ARBA" id="ARBA00007868"/>
    </source>
</evidence>
<dbReference type="Proteomes" id="UP001597373">
    <property type="component" value="Unassembled WGS sequence"/>
</dbReference>
<evidence type="ECO:0000256" key="10">
    <source>
        <dbReference type="ARBA" id="ARBA00048975"/>
    </source>
</evidence>
<keyword evidence="13" id="KW-1185">Reference proteome</keyword>
<accession>A0ABW5DEP9</accession>
<dbReference type="EMBL" id="JBHUIR010000017">
    <property type="protein sequence ID" value="MFD2259001.1"/>
    <property type="molecule type" value="Genomic_DNA"/>
</dbReference>
<keyword evidence="5" id="KW-0444">Lipid biosynthesis</keyword>
<dbReference type="PANTHER" id="PTHR30372:SF4">
    <property type="entry name" value="LIPID-A-DISACCHARIDE SYNTHASE, MITOCHONDRIAL-RELATED"/>
    <property type="match status" value="1"/>
</dbReference>
<comment type="similarity">
    <text evidence="2">Belongs to the LpxB family.</text>
</comment>
<comment type="function">
    <text evidence="1">Condensation of UDP-2,3-diacylglucosamine and 2,3-diacylglucosamine-1-phosphate to form lipid A disaccharide, a precursor of lipid A, a phosphorylated glycolipid that anchors the lipopolysaccharide to the outer membrane of the cell.</text>
</comment>
<proteinExistence type="inferred from homology"/>
<keyword evidence="9" id="KW-0443">Lipid metabolism</keyword>
<keyword evidence="8 12" id="KW-0808">Transferase</keyword>
<dbReference type="NCBIfam" id="TIGR00215">
    <property type="entry name" value="lpxB"/>
    <property type="match status" value="1"/>
</dbReference>
<evidence type="ECO:0000256" key="1">
    <source>
        <dbReference type="ARBA" id="ARBA00002056"/>
    </source>
</evidence>
<name>A0ABW5DEP9_9HYPH</name>
<dbReference type="InterPro" id="IPR003835">
    <property type="entry name" value="Glyco_trans_19"/>
</dbReference>
<evidence type="ECO:0000256" key="6">
    <source>
        <dbReference type="ARBA" id="ARBA00022556"/>
    </source>
</evidence>
<keyword evidence="6" id="KW-0441">Lipid A biosynthesis</keyword>
<evidence type="ECO:0000313" key="12">
    <source>
        <dbReference type="EMBL" id="MFD2259001.1"/>
    </source>
</evidence>
<evidence type="ECO:0000256" key="5">
    <source>
        <dbReference type="ARBA" id="ARBA00022516"/>
    </source>
</evidence>
<protein>
    <recommendedName>
        <fullName evidence="4 11">Lipid-A-disaccharide synthase</fullName>
        <ecNumber evidence="3 11">2.4.1.182</ecNumber>
    </recommendedName>
</protein>
<dbReference type="RefSeq" id="WP_345100324.1">
    <property type="nucleotide sequence ID" value="NZ_BAABGS010000074.1"/>
</dbReference>
<evidence type="ECO:0000256" key="4">
    <source>
        <dbReference type="ARBA" id="ARBA00020902"/>
    </source>
</evidence>
<dbReference type="GO" id="GO:0008915">
    <property type="term" value="F:lipid-A-disaccharide synthase activity"/>
    <property type="evidence" value="ECO:0007669"/>
    <property type="project" value="UniProtKB-EC"/>
</dbReference>
<comment type="catalytic activity">
    <reaction evidence="10">
        <text>a lipid X + a UDP-2-N,3-O-bis[(3R)-3-hydroxyacyl]-alpha-D-glucosamine = a lipid A disaccharide + UDP + H(+)</text>
        <dbReference type="Rhea" id="RHEA:67828"/>
        <dbReference type="ChEBI" id="CHEBI:15378"/>
        <dbReference type="ChEBI" id="CHEBI:58223"/>
        <dbReference type="ChEBI" id="CHEBI:137748"/>
        <dbReference type="ChEBI" id="CHEBI:176338"/>
        <dbReference type="ChEBI" id="CHEBI:176343"/>
        <dbReference type="EC" id="2.4.1.182"/>
    </reaction>
</comment>
<dbReference type="EC" id="2.4.1.182" evidence="3 11"/>
<comment type="caution">
    <text evidence="12">The sequence shown here is derived from an EMBL/GenBank/DDBJ whole genome shotgun (WGS) entry which is preliminary data.</text>
</comment>
<evidence type="ECO:0000256" key="9">
    <source>
        <dbReference type="ARBA" id="ARBA00023098"/>
    </source>
</evidence>
<dbReference type="Pfam" id="PF02684">
    <property type="entry name" value="LpxB"/>
    <property type="match status" value="1"/>
</dbReference>
<evidence type="ECO:0000256" key="8">
    <source>
        <dbReference type="ARBA" id="ARBA00022679"/>
    </source>
</evidence>
<organism evidence="12 13">
    <name type="scientific">Chelativorans composti</name>
    <dbReference type="NCBI Taxonomy" id="768533"/>
    <lineage>
        <taxon>Bacteria</taxon>
        <taxon>Pseudomonadati</taxon>
        <taxon>Pseudomonadota</taxon>
        <taxon>Alphaproteobacteria</taxon>
        <taxon>Hyphomicrobiales</taxon>
        <taxon>Phyllobacteriaceae</taxon>
        <taxon>Chelativorans</taxon>
    </lineage>
</organism>
<keyword evidence="7 12" id="KW-0328">Glycosyltransferase</keyword>
<reference evidence="13" key="1">
    <citation type="journal article" date="2019" name="Int. J. Syst. Evol. Microbiol.">
        <title>The Global Catalogue of Microorganisms (GCM) 10K type strain sequencing project: providing services to taxonomists for standard genome sequencing and annotation.</title>
        <authorList>
            <consortium name="The Broad Institute Genomics Platform"/>
            <consortium name="The Broad Institute Genome Sequencing Center for Infectious Disease"/>
            <person name="Wu L."/>
            <person name="Ma J."/>
        </authorList>
    </citation>
    <scope>NUCLEOTIDE SEQUENCE [LARGE SCALE GENOMIC DNA]</scope>
    <source>
        <strain evidence="13">KCTC 23707</strain>
    </source>
</reference>
<dbReference type="SUPFAM" id="SSF53756">
    <property type="entry name" value="UDP-Glycosyltransferase/glycogen phosphorylase"/>
    <property type="match status" value="1"/>
</dbReference>
<dbReference type="PANTHER" id="PTHR30372">
    <property type="entry name" value="LIPID-A-DISACCHARIDE SYNTHASE"/>
    <property type="match status" value="1"/>
</dbReference>
<evidence type="ECO:0000256" key="7">
    <source>
        <dbReference type="ARBA" id="ARBA00022676"/>
    </source>
</evidence>
<sequence>MNQGSAPLRIAIVAGEESGDLLGADLVRALARQSGRPVELVGVGGRHLHQLGLRSLFDPAEIAIMGFSAVLQSLPRLMMRIRQTAKAIAAAKPDCLITIDVPDFSLRVAKRVRADAPDIPTVHYVCPSVWAWRPGRAIEMRPYVDHILCLLPFEPDELDRLGGPAGTFVGHRLASDPAIRDAALSQLGGGNRGGVRKLLLLPGSRRGEVSRLLPVFGETVRALKSAGHAFQVQIPTVPHVAQLVMDATESWAVKPEVILDEAHKWKAFGEADAALACSGTVALELALARVPFISVYRTDFIARLLGPLLIKVWSASLPNLIAGWPVVPEYFNQYVRPELLARLLPRLWSDTPTRLAQRQGFAQVAEALSTSTPSGELAAKVVLDLVRRRAGARTSPEPLRKA</sequence>
<evidence type="ECO:0000256" key="3">
    <source>
        <dbReference type="ARBA" id="ARBA00012687"/>
    </source>
</evidence>
<gene>
    <name evidence="12" type="primary">lpxB</name>
    <name evidence="12" type="ORF">ACFSMZ_04395</name>
</gene>
<evidence type="ECO:0000256" key="11">
    <source>
        <dbReference type="NCBIfam" id="TIGR00215"/>
    </source>
</evidence>